<comment type="caution">
    <text evidence="1">The sequence shown here is derived from an EMBL/GenBank/DDBJ whole genome shotgun (WGS) entry which is preliminary data.</text>
</comment>
<dbReference type="AlphaFoldDB" id="A0A179HBT9"/>
<organism evidence="1 2">
    <name type="scientific">Purpureocillium lilacinum</name>
    <name type="common">Paecilomyces lilacinus</name>
    <dbReference type="NCBI Taxonomy" id="33203"/>
    <lineage>
        <taxon>Eukaryota</taxon>
        <taxon>Fungi</taxon>
        <taxon>Dikarya</taxon>
        <taxon>Ascomycota</taxon>
        <taxon>Pezizomycotina</taxon>
        <taxon>Sordariomycetes</taxon>
        <taxon>Hypocreomycetidae</taxon>
        <taxon>Hypocreales</taxon>
        <taxon>Ophiocordycipitaceae</taxon>
        <taxon>Purpureocillium</taxon>
    </lineage>
</organism>
<dbReference type="Proteomes" id="UP000078240">
    <property type="component" value="Unassembled WGS sequence"/>
</dbReference>
<gene>
    <name evidence="1" type="ORF">VFPBJ_01816</name>
</gene>
<evidence type="ECO:0000313" key="1">
    <source>
        <dbReference type="EMBL" id="OAQ87775.1"/>
    </source>
</evidence>
<name>A0A179HBT9_PURLI</name>
<accession>A0A179HBT9</accession>
<protein>
    <submittedName>
        <fullName evidence="1">Uncharacterized protein</fullName>
    </submittedName>
</protein>
<proteinExistence type="predicted"/>
<reference evidence="1 2" key="1">
    <citation type="submission" date="2016-01" db="EMBL/GenBank/DDBJ databases">
        <title>Biosynthesis of antibiotic leucinostatins and their inhibition on Phytophthora in bio-control Purpureocillium lilacinum.</title>
        <authorList>
            <person name="Wang G."/>
            <person name="Liu Z."/>
            <person name="Lin R."/>
            <person name="Li E."/>
            <person name="Mao Z."/>
            <person name="Ling J."/>
            <person name="Yin W."/>
            <person name="Xie B."/>
        </authorList>
    </citation>
    <scope>NUCLEOTIDE SEQUENCE [LARGE SCALE GENOMIC DNA]</scope>
    <source>
        <strain evidence="1">PLBJ-1</strain>
    </source>
</reference>
<sequence length="141" mass="15585">MLAVAGLRNYSVLGASVPGAGILLRAPSGLQRRAGTFWWRVRRLLVAVPDMTFRFVAKGTAVKAVVVRFVGPCLVCKAESCHDVPKGTWDISGIERRPIRRLLSWHSMGIRTLGSSKVSCEKVDIWRQPMKIRKRVSLASG</sequence>
<dbReference type="EMBL" id="LSBH01000001">
    <property type="protein sequence ID" value="OAQ87775.1"/>
    <property type="molecule type" value="Genomic_DNA"/>
</dbReference>
<evidence type="ECO:0000313" key="2">
    <source>
        <dbReference type="Proteomes" id="UP000078240"/>
    </source>
</evidence>